<feature type="region of interest" description="Disordered" evidence="1">
    <location>
        <begin position="24"/>
        <end position="61"/>
    </location>
</feature>
<feature type="chain" id="PRO_5030536029" evidence="3">
    <location>
        <begin position="28"/>
        <end position="204"/>
    </location>
</feature>
<gene>
    <name evidence="4" type="ORF">HCN56_20750</name>
</gene>
<organism evidence="4 5">
    <name type="scientific">Streptomyces lonarensis</name>
    <dbReference type="NCBI Taxonomy" id="700599"/>
    <lineage>
        <taxon>Bacteria</taxon>
        <taxon>Bacillati</taxon>
        <taxon>Actinomycetota</taxon>
        <taxon>Actinomycetes</taxon>
        <taxon>Kitasatosporales</taxon>
        <taxon>Streptomycetaceae</taxon>
        <taxon>Streptomyces</taxon>
    </lineage>
</organism>
<dbReference type="Proteomes" id="UP000578686">
    <property type="component" value="Unassembled WGS sequence"/>
</dbReference>
<evidence type="ECO:0000256" key="1">
    <source>
        <dbReference type="SAM" id="MobiDB-lite"/>
    </source>
</evidence>
<reference evidence="4 5" key="1">
    <citation type="submission" date="2020-03" db="EMBL/GenBank/DDBJ databases">
        <title>Draft genome of Streptomyces sp. ventii, isolated from the Axial Seamount in the Pacific Ocean, and resequencing of the two type strains Streptomyces lonarensis strain NCL 716 and Streptomyces bohaiensis strain 11A07.</title>
        <authorList>
            <person name="Loughran R.M."/>
            <person name="Pfannmuller K.M."/>
            <person name="Wasson B.J."/>
            <person name="Deadmond M.C."/>
            <person name="Paddock B.E."/>
            <person name="Koyack M.J."/>
            <person name="Gallegos D.A."/>
            <person name="Mitchell E.A."/>
            <person name="Ushijima B."/>
            <person name="Saw J.H."/>
            <person name="Mcphail K.L."/>
            <person name="Videau P."/>
        </authorList>
    </citation>
    <scope>NUCLEOTIDE SEQUENCE [LARGE SCALE GENOMIC DNA]</scope>
    <source>
        <strain evidence="4 5">NCL716</strain>
    </source>
</reference>
<keyword evidence="2" id="KW-0812">Transmembrane</keyword>
<sequence length="204" mass="20231">MGIARPVQLALCSAAAAALLATGGSAAASPSPEPESEEYGGGRHHRVDVRLSPLTPRPGDDVEVRVTGCAKHHEATAHSEAFVAEVPLGRSDGGLFGEGRVSSSIAPGVYPVDVSCDGRERAGAAKLVVVAHDKDHGDRPSRPTAPVPAGGGGTAEDEHLAGAGAPAAGSEVAAPFGVTLLAGGLLVGAVVLAARRRRGGADGH</sequence>
<comment type="caution">
    <text evidence="4">The sequence shown here is derived from an EMBL/GenBank/DDBJ whole genome shotgun (WGS) entry which is preliminary data.</text>
</comment>
<protein>
    <submittedName>
        <fullName evidence="4">Uncharacterized protein</fullName>
    </submittedName>
</protein>
<keyword evidence="3" id="KW-0732">Signal</keyword>
<feature type="region of interest" description="Disordered" evidence="1">
    <location>
        <begin position="133"/>
        <end position="166"/>
    </location>
</feature>
<dbReference type="EMBL" id="JAAVJD010000219">
    <property type="protein sequence ID" value="NJQ07946.1"/>
    <property type="molecule type" value="Genomic_DNA"/>
</dbReference>
<dbReference type="RefSeq" id="WP_167973377.1">
    <property type="nucleotide sequence ID" value="NZ_BHZG01000247.1"/>
</dbReference>
<evidence type="ECO:0000256" key="3">
    <source>
        <dbReference type="SAM" id="SignalP"/>
    </source>
</evidence>
<evidence type="ECO:0000256" key="2">
    <source>
        <dbReference type="SAM" id="Phobius"/>
    </source>
</evidence>
<keyword evidence="2" id="KW-1133">Transmembrane helix</keyword>
<feature type="transmembrane region" description="Helical" evidence="2">
    <location>
        <begin position="172"/>
        <end position="194"/>
    </location>
</feature>
<keyword evidence="5" id="KW-1185">Reference proteome</keyword>
<name>A0A7X6I0S1_9ACTN</name>
<evidence type="ECO:0000313" key="5">
    <source>
        <dbReference type="Proteomes" id="UP000578686"/>
    </source>
</evidence>
<evidence type="ECO:0000313" key="4">
    <source>
        <dbReference type="EMBL" id="NJQ07946.1"/>
    </source>
</evidence>
<proteinExistence type="predicted"/>
<accession>A0A7X6I0S1</accession>
<keyword evidence="2" id="KW-0472">Membrane</keyword>
<feature type="signal peptide" evidence="3">
    <location>
        <begin position="1"/>
        <end position="27"/>
    </location>
</feature>
<dbReference type="AlphaFoldDB" id="A0A7X6I0S1"/>